<comment type="caution">
    <text evidence="9">The sequence shown here is derived from an EMBL/GenBank/DDBJ whole genome shotgun (WGS) entry which is preliminary data.</text>
</comment>
<evidence type="ECO:0000256" key="5">
    <source>
        <dbReference type="ARBA" id="ARBA00022989"/>
    </source>
</evidence>
<dbReference type="InterPro" id="IPR003416">
    <property type="entry name" value="MgtC/SapB/SrpB/YhiD_fam"/>
</dbReference>
<keyword evidence="10" id="KW-1185">Reference proteome</keyword>
<dbReference type="Proteomes" id="UP000518316">
    <property type="component" value="Unassembled WGS sequence"/>
</dbReference>
<dbReference type="Pfam" id="PF02308">
    <property type="entry name" value="MgtC"/>
    <property type="match status" value="1"/>
</dbReference>
<reference evidence="9 10" key="1">
    <citation type="submission" date="2020-07" db="EMBL/GenBank/DDBJ databases">
        <title>Description of Limosilactobacillus balticus sp. nov., Limosilactobacillus agrestis sp. nov., Limosilactobacillus albertensis sp. nov., Limosilactobacillus rudii sp. nov., Limosilactobacillus fastidiosus sp. nov., five novel Limosilactobacillus species isolated from the vertebrate gastrointestinal tract, and proposal of 6 subspecies of Limosilactobacillus reuteri adapted to the gastrointestinal tract of specific vertebrate hosts.</title>
        <authorList>
            <person name="Li F."/>
            <person name="Cheng C."/>
            <person name="Zheng J."/>
            <person name="Quevedo R.M."/>
            <person name="Li J."/>
            <person name="Roos S."/>
            <person name="Gaenzle M.G."/>
            <person name="Walter J."/>
        </authorList>
    </citation>
    <scope>NUCLEOTIDE SEQUENCE [LARGE SCALE GENOMIC DNA]</scope>
    <source>
        <strain evidence="9 10">RRLNB_1_1</strain>
    </source>
</reference>
<evidence type="ECO:0000313" key="9">
    <source>
        <dbReference type="EMBL" id="MBB1069939.1"/>
    </source>
</evidence>
<dbReference type="EMBL" id="JACIVC010000061">
    <property type="protein sequence ID" value="MBB1069939.1"/>
    <property type="molecule type" value="Genomic_DNA"/>
</dbReference>
<dbReference type="PANTHER" id="PTHR33778:SF1">
    <property type="entry name" value="MAGNESIUM TRANSPORTER YHID-RELATED"/>
    <property type="match status" value="1"/>
</dbReference>
<keyword evidence="5 7" id="KW-1133">Transmembrane helix</keyword>
<keyword evidence="6 7" id="KW-0472">Membrane</keyword>
<sequence>MQELDWCLRMLLAALCGGIIGFERKSKAKNAGIRTHALIALGAALVMIVSKYGFFDLLKITHNNWAVDPSRIAAQVVSGIGFLGAGTIINRHDQIIDGLTTAAGIWVTGAIGLAYGSGLYSIGIIGTACVLLAEILGKYIDQFALRQGNGFSCFISLNGTISDLHVIIDELNDKYFKAPLKYVVYNYDNGKVTCRIFGELKSRALSEEVFEDLATMKNINNVELE</sequence>
<dbReference type="GO" id="GO:0005886">
    <property type="term" value="C:plasma membrane"/>
    <property type="evidence" value="ECO:0007669"/>
    <property type="project" value="UniProtKB-SubCell"/>
</dbReference>
<accession>A0A7W3TS84</accession>
<keyword evidence="4 7" id="KW-0812">Transmembrane</keyword>
<comment type="subcellular location">
    <subcellularLocation>
        <location evidence="1">Cell membrane</location>
        <topology evidence="1">Multi-pass membrane protein</topology>
    </subcellularLocation>
</comment>
<proteinExistence type="inferred from homology"/>
<evidence type="ECO:0000256" key="1">
    <source>
        <dbReference type="ARBA" id="ARBA00004651"/>
    </source>
</evidence>
<evidence type="ECO:0000259" key="8">
    <source>
        <dbReference type="Pfam" id="PF02308"/>
    </source>
</evidence>
<feature type="transmembrane region" description="Helical" evidence="7">
    <location>
        <begin position="72"/>
        <end position="89"/>
    </location>
</feature>
<dbReference type="PANTHER" id="PTHR33778">
    <property type="entry name" value="PROTEIN MGTC"/>
    <property type="match status" value="1"/>
</dbReference>
<evidence type="ECO:0000256" key="6">
    <source>
        <dbReference type="ARBA" id="ARBA00023136"/>
    </source>
</evidence>
<evidence type="ECO:0000256" key="2">
    <source>
        <dbReference type="ARBA" id="ARBA00009298"/>
    </source>
</evidence>
<keyword evidence="3" id="KW-1003">Cell membrane</keyword>
<dbReference type="InterPro" id="IPR049177">
    <property type="entry name" value="MgtC_SapB_SrpB_YhiD_N"/>
</dbReference>
<dbReference type="RefSeq" id="WP_182598456.1">
    <property type="nucleotide sequence ID" value="NZ_JACIVC010000061.1"/>
</dbReference>
<evidence type="ECO:0000256" key="4">
    <source>
        <dbReference type="ARBA" id="ARBA00022692"/>
    </source>
</evidence>
<feature type="transmembrane region" description="Helical" evidence="7">
    <location>
        <begin position="35"/>
        <end position="52"/>
    </location>
</feature>
<gene>
    <name evidence="9" type="ORF">H5S40_07220</name>
</gene>
<dbReference type="PRINTS" id="PR01837">
    <property type="entry name" value="MGTCSAPBPROT"/>
</dbReference>
<evidence type="ECO:0000256" key="7">
    <source>
        <dbReference type="SAM" id="Phobius"/>
    </source>
</evidence>
<evidence type="ECO:0000313" key="10">
    <source>
        <dbReference type="Proteomes" id="UP000518316"/>
    </source>
</evidence>
<feature type="domain" description="MgtC/SapB/SrpB/YhiD N-terminal" evidence="8">
    <location>
        <begin position="10"/>
        <end position="141"/>
    </location>
</feature>
<dbReference type="AlphaFoldDB" id="A0A7W3TS84"/>
<organism evidence="9 10">
    <name type="scientific">Limosilactobacillus albertensis</name>
    <dbReference type="NCBI Taxonomy" id="2759752"/>
    <lineage>
        <taxon>Bacteria</taxon>
        <taxon>Bacillati</taxon>
        <taxon>Bacillota</taxon>
        <taxon>Bacilli</taxon>
        <taxon>Lactobacillales</taxon>
        <taxon>Lactobacillaceae</taxon>
        <taxon>Limosilactobacillus</taxon>
    </lineage>
</organism>
<protein>
    <submittedName>
        <fullName evidence="9">MgtC/SapB family protein</fullName>
    </submittedName>
</protein>
<name>A0A7W3TS84_9LACO</name>
<comment type="similarity">
    <text evidence="2">Belongs to the MgtC/SapB family.</text>
</comment>
<evidence type="ECO:0000256" key="3">
    <source>
        <dbReference type="ARBA" id="ARBA00022475"/>
    </source>
</evidence>
<feature type="transmembrane region" description="Helical" evidence="7">
    <location>
        <begin position="96"/>
        <end position="113"/>
    </location>
</feature>